<dbReference type="GeneID" id="96779121"/>
<dbReference type="AlphaFoldDB" id="A0A6I2UHH3"/>
<keyword evidence="2" id="KW-1185">Reference proteome</keyword>
<evidence type="ECO:0000313" key="2">
    <source>
        <dbReference type="Proteomes" id="UP000433181"/>
    </source>
</evidence>
<reference evidence="1 2" key="1">
    <citation type="submission" date="2019-08" db="EMBL/GenBank/DDBJ databases">
        <title>In-depth cultivation of the pig gut microbiome towards novel bacterial diversity and tailored functional studies.</title>
        <authorList>
            <person name="Wylensek D."/>
            <person name="Hitch T.C.A."/>
            <person name="Clavel T."/>
        </authorList>
    </citation>
    <scope>NUCLEOTIDE SEQUENCE [LARGE SCALE GENOMIC DNA]</scope>
    <source>
        <strain evidence="1 2">WCA-693-APC-5D-A</strain>
    </source>
</reference>
<dbReference type="Proteomes" id="UP000433181">
    <property type="component" value="Unassembled WGS sequence"/>
</dbReference>
<comment type="caution">
    <text evidence="1">The sequence shown here is derived from an EMBL/GenBank/DDBJ whole genome shotgun (WGS) entry which is preliminary data.</text>
</comment>
<organism evidence="1 2">
    <name type="scientific">Anaerovibrio slackiae</name>
    <dbReference type="NCBI Taxonomy" id="2652309"/>
    <lineage>
        <taxon>Bacteria</taxon>
        <taxon>Bacillati</taxon>
        <taxon>Bacillota</taxon>
        <taxon>Negativicutes</taxon>
        <taxon>Selenomonadales</taxon>
        <taxon>Selenomonadaceae</taxon>
        <taxon>Anaerovibrio</taxon>
    </lineage>
</organism>
<evidence type="ECO:0000313" key="1">
    <source>
        <dbReference type="EMBL" id="MSU09185.1"/>
    </source>
</evidence>
<sequence length="242" mass="28478">MAKFSKKILINQVKRYDRERIKDMPGRKPFSTKEIHAAIQEEKRSNYIRADELQKLIDVARGHALWLHMLVLKDGFQFSSRQLLQYRDELQSVYKYAIDDTSGGSFDDIVKYTVHGSPKEDAGSFGMTDYELEPFDPDGRVMDRIQGTATQSPVFIYKKFKRTYYEFQKSEVASMLVLHDVFGFRRIRLQRFIETLRVRYDTGIDDHQKKMDYLEKLCKTQFKEFNPIRHGRGIFDTACAEA</sequence>
<protein>
    <submittedName>
        <fullName evidence="1">Uncharacterized protein</fullName>
    </submittedName>
</protein>
<name>A0A6I2UHH3_9FIRM</name>
<dbReference type="RefSeq" id="WP_154407355.1">
    <property type="nucleotide sequence ID" value="NZ_VUNR01000018.1"/>
</dbReference>
<dbReference type="EMBL" id="VUNR01000018">
    <property type="protein sequence ID" value="MSU09185.1"/>
    <property type="molecule type" value="Genomic_DNA"/>
</dbReference>
<gene>
    <name evidence="1" type="ORF">FYJ84_09330</name>
</gene>
<proteinExistence type="predicted"/>
<accession>A0A6I2UHH3</accession>